<name>A0A918KA65_9PROT</name>
<feature type="domain" description="Signal transduction histidine kinase HWE region" evidence="8">
    <location>
        <begin position="143"/>
        <end position="224"/>
    </location>
</feature>
<evidence type="ECO:0000259" key="8">
    <source>
        <dbReference type="SMART" id="SM00911"/>
    </source>
</evidence>
<evidence type="ECO:0000256" key="2">
    <source>
        <dbReference type="ARBA" id="ARBA00012438"/>
    </source>
</evidence>
<keyword evidence="10" id="KW-1185">Reference proteome</keyword>
<evidence type="ECO:0000256" key="7">
    <source>
        <dbReference type="ARBA" id="ARBA00022840"/>
    </source>
</evidence>
<keyword evidence="5" id="KW-0547">Nucleotide-binding</keyword>
<keyword evidence="3" id="KW-0597">Phosphoprotein</keyword>
<dbReference type="Gene3D" id="3.30.565.10">
    <property type="entry name" value="Histidine kinase-like ATPase, C-terminal domain"/>
    <property type="match status" value="1"/>
</dbReference>
<dbReference type="GO" id="GO:0005524">
    <property type="term" value="F:ATP binding"/>
    <property type="evidence" value="ECO:0007669"/>
    <property type="project" value="UniProtKB-KW"/>
</dbReference>
<gene>
    <name evidence="9" type="ORF">GCM10011309_01430</name>
</gene>
<keyword evidence="7" id="KW-0067">ATP-binding</keyword>
<reference evidence="9 10" key="1">
    <citation type="journal article" date="2014" name="Int. J. Syst. Evol. Microbiol.">
        <title>Complete genome sequence of Corynebacterium casei LMG S-19264T (=DSM 44701T), isolated from a smear-ripened cheese.</title>
        <authorList>
            <consortium name="US DOE Joint Genome Institute (JGI-PGF)"/>
            <person name="Walter F."/>
            <person name="Albersmeier A."/>
            <person name="Kalinowski J."/>
            <person name="Ruckert C."/>
        </authorList>
    </citation>
    <scope>NUCLEOTIDE SEQUENCE [LARGE SCALE GENOMIC DNA]</scope>
    <source>
        <strain evidence="9 10">KCTC 23968</strain>
    </source>
</reference>
<dbReference type="AlphaFoldDB" id="A0A918KA65"/>
<keyword evidence="4" id="KW-0808">Transferase</keyword>
<dbReference type="SUPFAM" id="SSF55874">
    <property type="entry name" value="ATPase domain of HSP90 chaperone/DNA topoisomerase II/histidine kinase"/>
    <property type="match status" value="1"/>
</dbReference>
<accession>A0A918KA65</accession>
<evidence type="ECO:0000256" key="4">
    <source>
        <dbReference type="ARBA" id="ARBA00022679"/>
    </source>
</evidence>
<evidence type="ECO:0000313" key="9">
    <source>
        <dbReference type="EMBL" id="GGX56386.1"/>
    </source>
</evidence>
<dbReference type="InterPro" id="IPR035965">
    <property type="entry name" value="PAS-like_dom_sf"/>
</dbReference>
<dbReference type="InterPro" id="IPR011102">
    <property type="entry name" value="Sig_transdc_His_kinase_HWE"/>
</dbReference>
<evidence type="ECO:0000313" key="10">
    <source>
        <dbReference type="Proteomes" id="UP000600865"/>
    </source>
</evidence>
<comment type="caution">
    <text evidence="9">The sequence shown here is derived from an EMBL/GenBank/DDBJ whole genome shotgun (WGS) entry which is preliminary data.</text>
</comment>
<dbReference type="RefSeq" id="WP_189579952.1">
    <property type="nucleotide sequence ID" value="NZ_BMYV01000001.1"/>
</dbReference>
<evidence type="ECO:0000256" key="5">
    <source>
        <dbReference type="ARBA" id="ARBA00022741"/>
    </source>
</evidence>
<protein>
    <recommendedName>
        <fullName evidence="2">histidine kinase</fullName>
        <ecNumber evidence="2">2.7.13.3</ecNumber>
    </recommendedName>
</protein>
<dbReference type="Gene3D" id="3.30.450.20">
    <property type="entry name" value="PAS domain"/>
    <property type="match status" value="1"/>
</dbReference>
<evidence type="ECO:0000256" key="1">
    <source>
        <dbReference type="ARBA" id="ARBA00000085"/>
    </source>
</evidence>
<sequence>MTDTKTAEQLDLGIKIAGLGLGEVDYLNDTITLDNRAAGFFELPANEPVSRQTLHDRIHPDDRQDVESQVSCLLSPNSEGFISVVHRVINADLSIRWINARKQVKFEGQLKNGDPRPVTGLVAIQDITDFKEAESRIQFLMGELAHRSKNMLTVVQGIARLTAKTTDPEDFIVKFTERLSALSSNQSTLVDNTWTYMTMDRLARSHMQPYTSGKSGRVIFKGPELALNAKSAQSIGMALHELATNAVKYGALSIPEGRVEITWGIEKEDGEEFVVEWVEKNGPPVESPLRKGFGDRVIRQMASSSVSGRVTLDYDPSGVCWSLRAPLENVSERP</sequence>
<dbReference type="EMBL" id="BMYV01000001">
    <property type="protein sequence ID" value="GGX56386.1"/>
    <property type="molecule type" value="Genomic_DNA"/>
</dbReference>
<dbReference type="PANTHER" id="PTHR41523:SF8">
    <property type="entry name" value="ETHYLENE RESPONSE SENSOR PROTEIN"/>
    <property type="match status" value="1"/>
</dbReference>
<comment type="catalytic activity">
    <reaction evidence="1">
        <text>ATP + protein L-histidine = ADP + protein N-phospho-L-histidine.</text>
        <dbReference type="EC" id="2.7.13.3"/>
    </reaction>
</comment>
<dbReference type="PANTHER" id="PTHR41523">
    <property type="entry name" value="TWO-COMPONENT SYSTEM SENSOR PROTEIN"/>
    <property type="match status" value="1"/>
</dbReference>
<evidence type="ECO:0000256" key="6">
    <source>
        <dbReference type="ARBA" id="ARBA00022777"/>
    </source>
</evidence>
<dbReference type="InterPro" id="IPR013655">
    <property type="entry name" value="PAS_fold_3"/>
</dbReference>
<dbReference type="SMART" id="SM00911">
    <property type="entry name" value="HWE_HK"/>
    <property type="match status" value="1"/>
</dbReference>
<dbReference type="InterPro" id="IPR036890">
    <property type="entry name" value="HATPase_C_sf"/>
</dbReference>
<dbReference type="Pfam" id="PF08447">
    <property type="entry name" value="PAS_3"/>
    <property type="match status" value="1"/>
</dbReference>
<dbReference type="GO" id="GO:0004673">
    <property type="term" value="F:protein histidine kinase activity"/>
    <property type="evidence" value="ECO:0007669"/>
    <property type="project" value="UniProtKB-EC"/>
</dbReference>
<proteinExistence type="predicted"/>
<dbReference type="Pfam" id="PF07536">
    <property type="entry name" value="HWE_HK"/>
    <property type="match status" value="1"/>
</dbReference>
<evidence type="ECO:0000256" key="3">
    <source>
        <dbReference type="ARBA" id="ARBA00022553"/>
    </source>
</evidence>
<dbReference type="EC" id="2.7.13.3" evidence="2"/>
<keyword evidence="6" id="KW-0418">Kinase</keyword>
<dbReference type="Proteomes" id="UP000600865">
    <property type="component" value="Unassembled WGS sequence"/>
</dbReference>
<dbReference type="SUPFAM" id="SSF55785">
    <property type="entry name" value="PYP-like sensor domain (PAS domain)"/>
    <property type="match status" value="1"/>
</dbReference>
<organism evidence="9 10">
    <name type="scientific">Litorimonas cladophorae</name>
    <dbReference type="NCBI Taxonomy" id="1220491"/>
    <lineage>
        <taxon>Bacteria</taxon>
        <taxon>Pseudomonadati</taxon>
        <taxon>Pseudomonadota</taxon>
        <taxon>Alphaproteobacteria</taxon>
        <taxon>Maricaulales</taxon>
        <taxon>Robiginitomaculaceae</taxon>
    </lineage>
</organism>